<dbReference type="AlphaFoldDB" id="A0A397SN63"/>
<accession>A0A397SN63</accession>
<organism evidence="2 3">
    <name type="scientific">Glomus cerebriforme</name>
    <dbReference type="NCBI Taxonomy" id="658196"/>
    <lineage>
        <taxon>Eukaryota</taxon>
        <taxon>Fungi</taxon>
        <taxon>Fungi incertae sedis</taxon>
        <taxon>Mucoromycota</taxon>
        <taxon>Glomeromycotina</taxon>
        <taxon>Glomeromycetes</taxon>
        <taxon>Glomerales</taxon>
        <taxon>Glomeraceae</taxon>
        <taxon>Glomus</taxon>
    </lineage>
</organism>
<evidence type="ECO:0000313" key="2">
    <source>
        <dbReference type="EMBL" id="RIA86056.1"/>
    </source>
</evidence>
<reference evidence="2 3" key="1">
    <citation type="submission" date="2018-06" db="EMBL/GenBank/DDBJ databases">
        <title>Comparative genomics reveals the genomic features of Rhizophagus irregularis, R. cerebriforme, R. diaphanum and Gigaspora rosea, and their symbiotic lifestyle signature.</title>
        <authorList>
            <person name="Morin E."/>
            <person name="San Clemente H."/>
            <person name="Chen E.C.H."/>
            <person name="De La Providencia I."/>
            <person name="Hainaut M."/>
            <person name="Kuo A."/>
            <person name="Kohler A."/>
            <person name="Murat C."/>
            <person name="Tang N."/>
            <person name="Roy S."/>
            <person name="Loubradou J."/>
            <person name="Henrissat B."/>
            <person name="Grigoriev I.V."/>
            <person name="Corradi N."/>
            <person name="Roux C."/>
            <person name="Martin F.M."/>
        </authorList>
    </citation>
    <scope>NUCLEOTIDE SEQUENCE [LARGE SCALE GENOMIC DNA]</scope>
    <source>
        <strain evidence="2 3">DAOM 227022</strain>
    </source>
</reference>
<sequence length="423" mass="49522">MVRNPGIRKRHEEAQIDWMLQSEIPTPLSFFRFVDASERSRSIQKYSKILMKAIARNSNKGEYQNDWEIWKKERTKSLTVTNIIETNFKVHGQHNSTLLGKRNSNYVNPGSSKKVKLSESSKDSDDDDSDDDELPLMNNTDGLTVRRLAKIGKGIARYNVIFLPETNESDILRREFDDNEWETLENIFRKKDTDIRLEVPPQLSKVETILNEYDESLEKVTEDNYVDLDAVFFVPSYQGDYKFRKHWLSKWIDNIFQRFLTCFQLSKHVLNDEGSSEYQYRSCGEIENVDRKNQKVLSKSPEERRSTGWYHDGILTININGINFQIGFLEVVGNAIVEDHKKMTSDLQKILKGRDFIFYAMIYYDGAYLVDEIFSFTIPDTPTQLYLLKDIVTDLMSFRARVEHTYTQITNLLKSATSRHHPR</sequence>
<feature type="region of interest" description="Disordered" evidence="1">
    <location>
        <begin position="95"/>
        <end position="138"/>
    </location>
</feature>
<evidence type="ECO:0000256" key="1">
    <source>
        <dbReference type="SAM" id="MobiDB-lite"/>
    </source>
</evidence>
<comment type="caution">
    <text evidence="2">The sequence shown here is derived from an EMBL/GenBank/DDBJ whole genome shotgun (WGS) entry which is preliminary data.</text>
</comment>
<dbReference type="OrthoDB" id="2323536at2759"/>
<proteinExistence type="predicted"/>
<keyword evidence="3" id="KW-1185">Reference proteome</keyword>
<gene>
    <name evidence="2" type="ORF">C1645_807963</name>
</gene>
<name>A0A397SN63_9GLOM</name>
<protein>
    <submittedName>
        <fullName evidence="2">Uncharacterized protein</fullName>
    </submittedName>
</protein>
<dbReference type="EMBL" id="QKYT01000386">
    <property type="protein sequence ID" value="RIA86056.1"/>
    <property type="molecule type" value="Genomic_DNA"/>
</dbReference>
<feature type="compositionally biased region" description="Polar residues" evidence="1">
    <location>
        <begin position="95"/>
        <end position="110"/>
    </location>
</feature>
<evidence type="ECO:0000313" key="3">
    <source>
        <dbReference type="Proteomes" id="UP000265703"/>
    </source>
</evidence>
<dbReference type="Proteomes" id="UP000265703">
    <property type="component" value="Unassembled WGS sequence"/>
</dbReference>
<feature type="compositionally biased region" description="Acidic residues" evidence="1">
    <location>
        <begin position="124"/>
        <end position="134"/>
    </location>
</feature>